<evidence type="ECO:0000256" key="17">
    <source>
        <dbReference type="SAM" id="Phobius"/>
    </source>
</evidence>
<gene>
    <name evidence="22" type="ORF">CINCED_3A021532</name>
</gene>
<dbReference type="PROSITE" id="PS01186">
    <property type="entry name" value="EGF_2"/>
    <property type="match status" value="2"/>
</dbReference>
<keyword evidence="5" id="KW-0479">Metal-binding</keyword>
<dbReference type="FunFam" id="2.60.40.60:FF:000092">
    <property type="entry name" value="Protocadherin 8"/>
    <property type="match status" value="1"/>
</dbReference>
<dbReference type="FunFam" id="2.60.40.60:FF:000123">
    <property type="entry name" value="Protocadherin beta 4"/>
    <property type="match status" value="1"/>
</dbReference>
<dbReference type="PROSITE" id="PS50025">
    <property type="entry name" value="LAM_G_DOMAIN"/>
    <property type="match status" value="2"/>
</dbReference>
<dbReference type="SUPFAM" id="SSF57196">
    <property type="entry name" value="EGF/Laminin"/>
    <property type="match status" value="2"/>
</dbReference>
<dbReference type="Proteomes" id="UP000325440">
    <property type="component" value="Unassembled WGS sequence"/>
</dbReference>
<feature type="domain" description="Cadherin" evidence="21">
    <location>
        <begin position="1209"/>
        <end position="1313"/>
    </location>
</feature>
<dbReference type="FunFam" id="2.60.40.60:FF:000118">
    <property type="entry name" value="protocadherin Fat 4"/>
    <property type="match status" value="1"/>
</dbReference>
<dbReference type="GO" id="GO:0042067">
    <property type="term" value="P:establishment of ommatidial planar polarity"/>
    <property type="evidence" value="ECO:0007669"/>
    <property type="project" value="UniProtKB-ARBA"/>
</dbReference>
<keyword evidence="10 17" id="KW-1133">Transmembrane helix</keyword>
<evidence type="ECO:0000259" key="20">
    <source>
        <dbReference type="PROSITE" id="PS50026"/>
    </source>
</evidence>
<dbReference type="GO" id="GO:0007399">
    <property type="term" value="P:nervous system development"/>
    <property type="evidence" value="ECO:0007669"/>
    <property type="project" value="UniProtKB-ARBA"/>
</dbReference>
<dbReference type="Gene3D" id="2.60.120.200">
    <property type="match status" value="2"/>
</dbReference>
<feature type="domain" description="Cadherin" evidence="21">
    <location>
        <begin position="687"/>
        <end position="891"/>
    </location>
</feature>
<evidence type="ECO:0000256" key="18">
    <source>
        <dbReference type="SAM" id="SignalP"/>
    </source>
</evidence>
<keyword evidence="8 14" id="KW-0106">Calcium</keyword>
<feature type="region of interest" description="Disordered" evidence="16">
    <location>
        <begin position="4637"/>
        <end position="4681"/>
    </location>
</feature>
<dbReference type="FunFam" id="2.60.40.60:FF:000116">
    <property type="entry name" value="Dachsous cadherin-related 2"/>
    <property type="match status" value="1"/>
</dbReference>
<feature type="region of interest" description="Disordered" evidence="16">
    <location>
        <begin position="4823"/>
        <end position="4857"/>
    </location>
</feature>
<feature type="domain" description="Cadherin" evidence="21">
    <location>
        <begin position="3531"/>
        <end position="3630"/>
    </location>
</feature>
<feature type="domain" description="Cadherin" evidence="21">
    <location>
        <begin position="2158"/>
        <end position="2263"/>
    </location>
</feature>
<dbReference type="FunFam" id="2.60.40.60:FF:000037">
    <property type="entry name" value="FAT atypical cadherin 1"/>
    <property type="match status" value="1"/>
</dbReference>
<keyword evidence="9" id="KW-0130">Cell adhesion</keyword>
<dbReference type="FunFam" id="2.60.40.60:FF:000024">
    <property type="entry name" value="FAT atypical cadherin 3"/>
    <property type="match status" value="1"/>
</dbReference>
<feature type="domain" description="Cadherin" evidence="21">
    <location>
        <begin position="1100"/>
        <end position="1208"/>
    </location>
</feature>
<feature type="domain" description="Cadherin" evidence="21">
    <location>
        <begin position="2684"/>
        <end position="2787"/>
    </location>
</feature>
<dbReference type="FunFam" id="2.60.40.60:FF:000081">
    <property type="entry name" value="protocadherin Fat 4"/>
    <property type="match status" value="1"/>
</dbReference>
<feature type="domain" description="Cadherin" evidence="21">
    <location>
        <begin position="3208"/>
        <end position="3311"/>
    </location>
</feature>
<feature type="domain" description="Cadherin" evidence="21">
    <location>
        <begin position="996"/>
        <end position="1099"/>
    </location>
</feature>
<comment type="subcellular location">
    <subcellularLocation>
        <location evidence="1">Cell membrane</location>
        <topology evidence="1">Single-pass type I membrane protein</topology>
    </subcellularLocation>
</comment>
<feature type="domain" description="EGF-like" evidence="20">
    <location>
        <begin position="3944"/>
        <end position="3980"/>
    </location>
</feature>
<feature type="domain" description="Cadherin" evidence="21">
    <location>
        <begin position="2888"/>
        <end position="2998"/>
    </location>
</feature>
<feature type="transmembrane region" description="Helical" evidence="17">
    <location>
        <begin position="4444"/>
        <end position="4469"/>
    </location>
</feature>
<feature type="domain" description="Cadherin" evidence="21">
    <location>
        <begin position="892"/>
        <end position="995"/>
    </location>
</feature>
<feature type="domain" description="Cadherin" evidence="21">
    <location>
        <begin position="3418"/>
        <end position="3522"/>
    </location>
</feature>
<feature type="compositionally biased region" description="Polar residues" evidence="16">
    <location>
        <begin position="4720"/>
        <end position="4731"/>
    </location>
</feature>
<protein>
    <submittedName>
        <fullName evidence="22">Concanavalin A-like lectin/glucanase domain,Cadherin-like,EGF-like, conserved site,EGF-like</fullName>
    </submittedName>
</protein>
<feature type="domain" description="Cadherin" evidence="21">
    <location>
        <begin position="1740"/>
        <end position="1840"/>
    </location>
</feature>
<evidence type="ECO:0000256" key="4">
    <source>
        <dbReference type="ARBA" id="ARBA00022692"/>
    </source>
</evidence>
<feature type="domain" description="Cadherin" evidence="21">
    <location>
        <begin position="579"/>
        <end position="686"/>
    </location>
</feature>
<evidence type="ECO:0000256" key="7">
    <source>
        <dbReference type="ARBA" id="ARBA00022737"/>
    </source>
</evidence>
<feature type="domain" description="Cadherin" evidence="21">
    <location>
        <begin position="1314"/>
        <end position="1418"/>
    </location>
</feature>
<feature type="domain" description="Cadherin" evidence="21">
    <location>
        <begin position="474"/>
        <end position="578"/>
    </location>
</feature>
<dbReference type="Pfam" id="PF00054">
    <property type="entry name" value="Laminin_G_1"/>
    <property type="match status" value="1"/>
</dbReference>
<feature type="domain" description="Cadherin" evidence="21">
    <location>
        <begin position="3312"/>
        <end position="3417"/>
    </location>
</feature>
<dbReference type="SUPFAM" id="SSF49899">
    <property type="entry name" value="Concanavalin A-like lectins/glucanases"/>
    <property type="match status" value="2"/>
</dbReference>
<feature type="domain" description="Cadherin" evidence="21">
    <location>
        <begin position="2578"/>
        <end position="2683"/>
    </location>
</feature>
<evidence type="ECO:0000259" key="19">
    <source>
        <dbReference type="PROSITE" id="PS50025"/>
    </source>
</evidence>
<feature type="domain" description="Cadherin" evidence="21">
    <location>
        <begin position="1419"/>
        <end position="1529"/>
    </location>
</feature>
<keyword evidence="13" id="KW-0325">Glycoprotein</keyword>
<keyword evidence="12 15" id="KW-1015">Disulfide bond</keyword>
<dbReference type="FunFam" id="2.60.40.60:FF:000106">
    <property type="entry name" value="FAT atypical cadherin 4"/>
    <property type="match status" value="1"/>
</dbReference>
<feature type="disulfide bond" evidence="15">
    <location>
        <begin position="3932"/>
        <end position="3941"/>
    </location>
</feature>
<keyword evidence="2" id="KW-1003">Cell membrane</keyword>
<dbReference type="InterPro" id="IPR000742">
    <property type="entry name" value="EGF"/>
</dbReference>
<dbReference type="GO" id="GO:0016327">
    <property type="term" value="C:apicolateral plasma membrane"/>
    <property type="evidence" value="ECO:0007669"/>
    <property type="project" value="UniProtKB-ARBA"/>
</dbReference>
<evidence type="ECO:0000256" key="3">
    <source>
        <dbReference type="ARBA" id="ARBA00022536"/>
    </source>
</evidence>
<dbReference type="Gene3D" id="2.10.25.10">
    <property type="entry name" value="Laminin"/>
    <property type="match status" value="4"/>
</dbReference>
<dbReference type="Pfam" id="PF02210">
    <property type="entry name" value="Laminin_G_2"/>
    <property type="match status" value="1"/>
</dbReference>
<evidence type="ECO:0000256" key="2">
    <source>
        <dbReference type="ARBA" id="ARBA00022475"/>
    </source>
</evidence>
<feature type="domain" description="Cadherin" evidence="21">
    <location>
        <begin position="2999"/>
        <end position="3104"/>
    </location>
</feature>
<dbReference type="InterPro" id="IPR015919">
    <property type="entry name" value="Cadherin-like_sf"/>
</dbReference>
<feature type="domain" description="Cadherin" evidence="21">
    <location>
        <begin position="129"/>
        <end position="242"/>
    </location>
</feature>
<dbReference type="PANTHER" id="PTHR24026">
    <property type="entry name" value="FAT ATYPICAL CADHERIN-RELATED"/>
    <property type="match status" value="1"/>
</dbReference>
<dbReference type="FunFam" id="2.60.40.60:FF:000015">
    <property type="entry name" value="FAT atypical cadherin 1"/>
    <property type="match status" value="1"/>
</dbReference>
<feature type="domain" description="Cadherin" evidence="21">
    <location>
        <begin position="2264"/>
        <end position="2368"/>
    </location>
</feature>
<dbReference type="CDD" id="cd00110">
    <property type="entry name" value="LamG"/>
    <property type="match status" value="2"/>
</dbReference>
<keyword evidence="4 17" id="KW-0812">Transmembrane</keyword>
<dbReference type="InterPro" id="IPR001881">
    <property type="entry name" value="EGF-like_Ca-bd_dom"/>
</dbReference>
<evidence type="ECO:0000256" key="15">
    <source>
        <dbReference type="PROSITE-ProRule" id="PRU00076"/>
    </source>
</evidence>
<dbReference type="PROSITE" id="PS00022">
    <property type="entry name" value="EGF_1"/>
    <property type="match status" value="4"/>
</dbReference>
<evidence type="ECO:0000256" key="9">
    <source>
        <dbReference type="ARBA" id="ARBA00022889"/>
    </source>
</evidence>
<feature type="signal peptide" evidence="18">
    <location>
        <begin position="1"/>
        <end position="24"/>
    </location>
</feature>
<feature type="disulfide bond" evidence="15">
    <location>
        <begin position="3891"/>
        <end position="3900"/>
    </location>
</feature>
<reference evidence="22 23" key="1">
    <citation type="submission" date="2019-08" db="EMBL/GenBank/DDBJ databases">
        <authorList>
            <person name="Alioto T."/>
            <person name="Alioto T."/>
            <person name="Gomez Garrido J."/>
        </authorList>
    </citation>
    <scope>NUCLEOTIDE SEQUENCE [LARGE SCALE GENOMIC DNA]</scope>
</reference>
<dbReference type="InterPro" id="IPR001791">
    <property type="entry name" value="Laminin_G"/>
</dbReference>
<feature type="domain" description="Laminin G" evidence="19">
    <location>
        <begin position="3981"/>
        <end position="4182"/>
    </location>
</feature>
<dbReference type="FunFam" id="2.60.40.60:FF:000321">
    <property type="entry name" value="Cadherin-related tumor suppressor"/>
    <property type="match status" value="1"/>
</dbReference>
<dbReference type="InterPro" id="IPR002126">
    <property type="entry name" value="Cadherin-like_dom"/>
</dbReference>
<feature type="disulfide bond" evidence="15">
    <location>
        <begin position="3913"/>
        <end position="3930"/>
    </location>
</feature>
<dbReference type="FunFam" id="2.10.25.10:FF:000472">
    <property type="entry name" value="Uncharacterized protein, isoform A"/>
    <property type="match status" value="1"/>
</dbReference>
<feature type="region of interest" description="Disordered" evidence="16">
    <location>
        <begin position="4477"/>
        <end position="4497"/>
    </location>
</feature>
<feature type="domain" description="Cadherin" evidence="21">
    <location>
        <begin position="2369"/>
        <end position="2473"/>
    </location>
</feature>
<keyword evidence="23" id="KW-1185">Reference proteome</keyword>
<dbReference type="Gene3D" id="2.60.40.60">
    <property type="entry name" value="Cadherins"/>
    <property type="match status" value="34"/>
</dbReference>
<dbReference type="FunFam" id="2.60.40.60:FF:000020">
    <property type="entry name" value="Dachsous cadherin-related 1b"/>
    <property type="match status" value="5"/>
</dbReference>
<feature type="chain" id="PRO_5022667319" evidence="18">
    <location>
        <begin position="25"/>
        <end position="4972"/>
    </location>
</feature>
<dbReference type="GO" id="GO:0030246">
    <property type="term" value="F:carbohydrate binding"/>
    <property type="evidence" value="ECO:0007669"/>
    <property type="project" value="UniProtKB-KW"/>
</dbReference>
<dbReference type="GO" id="GO:0030154">
    <property type="term" value="P:cell differentiation"/>
    <property type="evidence" value="ECO:0007669"/>
    <property type="project" value="UniProtKB-ARBA"/>
</dbReference>
<evidence type="ECO:0000256" key="5">
    <source>
        <dbReference type="ARBA" id="ARBA00022723"/>
    </source>
</evidence>
<dbReference type="CDD" id="cd00054">
    <property type="entry name" value="EGF_CA"/>
    <property type="match status" value="3"/>
</dbReference>
<feature type="domain" description="Cadherin" evidence="21">
    <location>
        <begin position="31"/>
        <end position="128"/>
    </location>
</feature>
<proteinExistence type="predicted"/>
<evidence type="ECO:0000256" key="6">
    <source>
        <dbReference type="ARBA" id="ARBA00022729"/>
    </source>
</evidence>
<feature type="region of interest" description="Disordered" evidence="16">
    <location>
        <begin position="4906"/>
        <end position="4972"/>
    </location>
</feature>
<feature type="domain" description="Cadherin" evidence="21">
    <location>
        <begin position="1633"/>
        <end position="1739"/>
    </location>
</feature>
<feature type="domain" description="Cadherin" evidence="21">
    <location>
        <begin position="2474"/>
        <end position="2576"/>
    </location>
</feature>
<feature type="compositionally biased region" description="Basic and acidic residues" evidence="16">
    <location>
        <begin position="4477"/>
        <end position="4488"/>
    </location>
</feature>
<dbReference type="PROSITE" id="PS50268">
    <property type="entry name" value="CADHERIN_2"/>
    <property type="match status" value="33"/>
</dbReference>
<evidence type="ECO:0000313" key="22">
    <source>
        <dbReference type="EMBL" id="VVC25687.1"/>
    </source>
</evidence>
<dbReference type="FunFam" id="2.60.40.60:FF:000104">
    <property type="entry name" value="cadherin-23 isoform X1"/>
    <property type="match status" value="1"/>
</dbReference>
<evidence type="ECO:0000256" key="10">
    <source>
        <dbReference type="ARBA" id="ARBA00022989"/>
    </source>
</evidence>
<dbReference type="GO" id="GO:0048589">
    <property type="term" value="P:developmental growth"/>
    <property type="evidence" value="ECO:0007669"/>
    <property type="project" value="UniProtKB-ARBA"/>
</dbReference>
<feature type="domain" description="EGF-like" evidence="20">
    <location>
        <begin position="3865"/>
        <end position="3901"/>
    </location>
</feature>
<dbReference type="FunFam" id="2.60.40.60:FF:000108">
    <property type="entry name" value="FAT atypical cadherin 4"/>
    <property type="match status" value="1"/>
</dbReference>
<dbReference type="FunFam" id="2.60.40.60:FF:000039">
    <property type="entry name" value="FAT atypical cadherin 3"/>
    <property type="match status" value="2"/>
</dbReference>
<feature type="domain" description="Laminin G" evidence="19">
    <location>
        <begin position="4245"/>
        <end position="4428"/>
    </location>
</feature>
<feature type="disulfide bond" evidence="15">
    <location>
        <begin position="3970"/>
        <end position="3979"/>
    </location>
</feature>
<organism evidence="22 23">
    <name type="scientific">Cinara cedri</name>
    <dbReference type="NCBI Taxonomy" id="506608"/>
    <lineage>
        <taxon>Eukaryota</taxon>
        <taxon>Metazoa</taxon>
        <taxon>Ecdysozoa</taxon>
        <taxon>Arthropoda</taxon>
        <taxon>Hexapoda</taxon>
        <taxon>Insecta</taxon>
        <taxon>Pterygota</taxon>
        <taxon>Neoptera</taxon>
        <taxon>Paraneoptera</taxon>
        <taxon>Hemiptera</taxon>
        <taxon>Sternorrhyncha</taxon>
        <taxon>Aphidomorpha</taxon>
        <taxon>Aphidoidea</taxon>
        <taxon>Aphididae</taxon>
        <taxon>Lachninae</taxon>
        <taxon>Cinara</taxon>
    </lineage>
</organism>
<dbReference type="PANTHER" id="PTHR24026:SF126">
    <property type="entry name" value="PROTOCADHERIN FAT 4"/>
    <property type="match status" value="1"/>
</dbReference>
<evidence type="ECO:0000256" key="11">
    <source>
        <dbReference type="ARBA" id="ARBA00023136"/>
    </source>
</evidence>
<dbReference type="Pfam" id="PF00008">
    <property type="entry name" value="EGF"/>
    <property type="match status" value="3"/>
</dbReference>
<feature type="region of interest" description="Disordered" evidence="16">
    <location>
        <begin position="4745"/>
        <end position="4802"/>
    </location>
</feature>
<feature type="domain" description="Cadherin" evidence="21">
    <location>
        <begin position="3105"/>
        <end position="3207"/>
    </location>
</feature>
<evidence type="ECO:0000256" key="14">
    <source>
        <dbReference type="PROSITE-ProRule" id="PRU00043"/>
    </source>
</evidence>
<dbReference type="SMART" id="SM00112">
    <property type="entry name" value="CA"/>
    <property type="match status" value="34"/>
</dbReference>
<dbReference type="GO" id="GO:0005509">
    <property type="term" value="F:calcium ion binding"/>
    <property type="evidence" value="ECO:0007669"/>
    <property type="project" value="UniProtKB-UniRule"/>
</dbReference>
<comment type="caution">
    <text evidence="15">Lacks conserved residue(s) required for the propagation of feature annotation.</text>
</comment>
<evidence type="ECO:0000256" key="16">
    <source>
        <dbReference type="SAM" id="MobiDB-lite"/>
    </source>
</evidence>
<name>A0A5E4M738_9HEMI</name>
<evidence type="ECO:0000256" key="8">
    <source>
        <dbReference type="ARBA" id="ARBA00022837"/>
    </source>
</evidence>
<evidence type="ECO:0000313" key="23">
    <source>
        <dbReference type="Proteomes" id="UP000325440"/>
    </source>
</evidence>
<dbReference type="GO" id="GO:0090251">
    <property type="term" value="P:protein localization involved in establishment of planar polarity"/>
    <property type="evidence" value="ECO:0007669"/>
    <property type="project" value="UniProtKB-ARBA"/>
</dbReference>
<dbReference type="OrthoDB" id="6252479at2759"/>
<feature type="domain" description="Cadherin" evidence="21">
    <location>
        <begin position="1841"/>
        <end position="1945"/>
    </location>
</feature>
<feature type="compositionally biased region" description="Basic residues" evidence="16">
    <location>
        <begin position="4764"/>
        <end position="4774"/>
    </location>
</feature>
<feature type="domain" description="Cadherin" evidence="21">
    <location>
        <begin position="243"/>
        <end position="361"/>
    </location>
</feature>
<keyword evidence="22" id="KW-0430">Lectin</keyword>
<dbReference type="SMART" id="SM00282">
    <property type="entry name" value="LamG"/>
    <property type="match status" value="2"/>
</dbReference>
<keyword evidence="7" id="KW-0677">Repeat</keyword>
<dbReference type="FunFam" id="2.60.40.60:FF:000035">
    <property type="entry name" value="Protocadherin Fat 3"/>
    <property type="match status" value="1"/>
</dbReference>
<evidence type="ECO:0000259" key="21">
    <source>
        <dbReference type="PROSITE" id="PS50268"/>
    </source>
</evidence>
<feature type="domain" description="Cadherin" evidence="21">
    <location>
        <begin position="1946"/>
        <end position="2054"/>
    </location>
</feature>
<dbReference type="FunFam" id="2.60.40.60:FF:000143">
    <property type="entry name" value="FAT atypical cadherin 4"/>
    <property type="match status" value="1"/>
</dbReference>
<feature type="domain" description="Cadherin" evidence="21">
    <location>
        <begin position="367"/>
        <end position="473"/>
    </location>
</feature>
<dbReference type="PROSITE" id="PS50026">
    <property type="entry name" value="EGF_3"/>
    <property type="match status" value="3"/>
</dbReference>
<dbReference type="CDD" id="cd11304">
    <property type="entry name" value="Cadherin_repeat"/>
    <property type="match status" value="34"/>
</dbReference>
<dbReference type="FunFam" id="2.60.40.60:FF:000080">
    <property type="entry name" value="FAT atypical cadherin 1"/>
    <property type="match status" value="1"/>
</dbReference>
<dbReference type="FunFam" id="2.60.40.60:FF:000134">
    <property type="entry name" value="protocadherin Fat 4"/>
    <property type="match status" value="1"/>
</dbReference>
<feature type="domain" description="Cadherin" evidence="21">
    <location>
        <begin position="2787"/>
        <end position="2887"/>
    </location>
</feature>
<dbReference type="PRINTS" id="PR00205">
    <property type="entry name" value="CADHERIN"/>
</dbReference>
<dbReference type="SMART" id="SM00179">
    <property type="entry name" value="EGF_CA"/>
    <property type="match status" value="3"/>
</dbReference>
<sequence length="4972" mass="547774">MLWRAAICVRVLALFAVVVKPSSAAHAGGGDSVDSNARVQLEVLEGQPKGTAVGRIPIRPGFVYRFNEPSDEFVLNATTGEISTAQILDREALPNNDRYDLIVLSSQPTYPIEVRILVVDVNDNAPEFPEPVISVSFPESAAPDNKVLLDTATDKDAGVNGVSSDYRIVAGNVDEKFRLEVTSNPGGDLTYLYLQTTGKLDRETVPFYQLNVSVRDGGVPTRYGYQTVNVTILDVNDNPPVFAHTDYSAWLNESAPSGTFALQVTATDADLGENGRITYYLPETADNRFRVDPETGAIYTTEIPDCPQQNCPPHTQQQPRAACPKSCVFTVHAQDHGSPRQDGRAYVTISLIDANDHDPVVRFRYFPSNAAYATVDENAINGSVVAAVSVMDPDEGLNGETTVEIVSGNEMNHFRLESSQSFYIVRVHGVLDREQINKYNLTVLASDKGTPARTAVAHLLIYVNDINDHEPVFEKSEYSATLSELSPAGTYVASITATDEDTGINAQIYYSIVSGNAFGWFDIDPDTGLVTLKGRLDREQMGSAEIKISARDGGPNPKWTYTQLKVIVLDENDERPEFTQELIVVKMLENVPENTLVAMLTASDHDQGTNGSVSYSLHPEVQYKYKGAFALDSLTGQLTVKTQIDREKVTEYKIKVLAKDQGSPPKSSTATVILDVLDVNDNDPVFYPQQYVAFVGDSHPTGASLLSVSAYDIDEGENAVIEYRLASGGDSGLFYIDARDGSIYLKGSGDLPKSIYRLNVTAVDRDDRRAAEDATVEIIKNPDETLKFDTAEGYSFQIYEDHSGQEGPVSNRQVGRVRVKETKSDVSYFILNGDNGNFRVDRNGVLTTWKKIDRENQSFYSIRVGARAGLKFGTTLVNVTILDVNDNEPAFVTVIDEVDLYEDTAVGQELCVARAKDNDVGLNGRVTYRLVSKSDSLFRITESSGIVYLHKPVYTAPGTVLAVEIVATDSGTPPLSAKHVVLFTVQDVNNHTPVFDQTSYESSLSEATAVNSRFFGLTATDGDYGPNARLTYAIEEGDAEGNFGIFPDGMLYIKHRLDRESRDYYALSVVVRDAGSPARSSSVVAIVHVTDENDNKPEFANVTFDFHINENEPSGTFVGKLLATDRDTGRNAELTYSLINCKTDFWIDPKNGFIRTQREFDREQLIRATGQNVITLEVTVSDNGKHPLYDKTKVNVYVNDVNDNRPRFFRQPYRVQVSEGSPVGTHVLRVYTTDEDEGQNGAVHYTMEDGDDEKFRIDNGTGMITINALLDRETRASYSLRVTAHDNGTPVRLNASATVTVEVLDDNDNPPKFESPPFGVSIYENATVNAELVRFRATDPDLGANSEVRYSIVSGNRRDTFHIDAVTGVLYLHKRLDYEDISAYVLNISAYDNGNPRLSSALAFHATVLDCNDNPPQFPSTAIVRQIVENLEPGTSIVHVVADDPDSELNGLVYYSISQQQPDNDRRSFQINEKTGVISTVLPIDREYADTYRLTVTAIDQAVPPETRLSAEKTVTIIVDDENDNAPVFVSMDTGLIKSRHVGAHIMYALARDLDTSTNGLVTYEMVGGDSELFSIHRTTGAISLRRELTRPERSYKLTVRATDEAVQSERKSTDAYITLLTDMDGGVDKLADLKDFEGSVYENEPLGTSVLRMDPLPGQIEYYVVNVTGSNGQQADRMFSVDVKLGVLYTAAMLDREGGADRYVVHVYATNVGSQTPKTGHIQVKVTILDKNDNRPMWPSAPIEYKISEEIPIGSPVATLKATDPDLDSTLTYTIIGDDDNSSPLILDAYTGIVRVRKPIDRETSPRHVLPVRVSDGIHDSDTSVLFIILDTNDNAPSFAKSVYSLDVSEATARGMKIGDILAVDEDEGVNGVVTYSVISDWANDVFNIDPHTGAFSLTGKLDYEEVQHYIMTVQAQDAGKPMLSSTVTVYINVIDENDNAPVFETNSYSVDVYENATVNTAVATVMATDRDSGINGKIRYSIQSLDQEDNDFTIDQDNGTIWPHRSLDRETTASYNLVVVAKDGGRPAASELSSTVQMTITIKDVNDCSPHWITPNTTAIMENVDIGTIVTVLKAVDNDEDKNGFVEYWINSGDEKAFTIGSIDGLLRVASPLDRETKSAYQLEIGAKDRGDPSLSSIMKLTVNILDENDNSPIFDPRHYTASVPENVTIGYTVIQLFATDKDIGPNAGIRYTITNGDENLDFSIADDTGLIRVSKYLNYERKSRYVLTIKAEDSIDNRINSDEVTVIITVLDINDNYPVFSDSPYIIHVLEEYIPETKEFPVAIVKATDADSGYNGRVRYYLKDTEYFSVDSVTGKIYLVRSLDREVQSEHLITAVAMDSGMPSLSGTGFIRVIVQDVNDHSPQFQQQNYVVHIDENSPIGHSITQMTATDSDIGLNAKIKYSLLGNKQDTFQMDDDTGILRTMSKLDREENEIYYLTVVAQDSSVTEPKASITNLTVFINDINDNYPIFSTSQSIIYISDKTQSGQFIFGVTATDLDSGNNGKIIYHLIAGDIDMFHIDEDTGVIESTQKLNKQDKMEYKIKIEASDKGQPPKSAEYELTVILWPDRDFPVVRHVGTQQLSIVENSSPGSGVSRILATTPKIGSKGILRFSIAGGDFDNTFEVDSVSGEVVIGKNGIDHEKSNQYKIWIEASDSDEPKLRSAVLLTVNVTDENDNPPVFEYPFYTVSIQEETLPPTSVTTVLAIDKDAGKNSIITYRIVDDINGIFSIDDISGEIVTNTKLDRETDDHYTLVVEAVDQGYPSLTGSTMVHITVLDINDNPPRFTRLFSVNVTENTEVGSFVIGITSSDLDVGVNAKATYRFTENPGNMFKIDSDTGKVYVASPIDREVQDEYLLNVVAADGSWQAETPLTITIQDVNDNAPEFEKSNYKFNFPETQKIGATVGRVIATDRDKQGSNSVVSYNLKQPSDVFFIDPIYGDIFTKRALKYKHSTKDTSPENEYTFTVLATDNGKPPLSTECLIIINVIDSNNNPPQFQEKKYFSPIPINLKIWSPLITVVATDHDSGVNSEIEYFIYGGNSTDLVQVDKLSGLVSLKKKLTDLDLGKNYDLVIRATDHGVPPKQDTCDVAFTMTSENNFSPEFSSLSYQVFVPENEPIGTTILIVKAMDQDEGPNGLVRYLFENASDKFKLNMETGAITIAQILDFERIKEYKLNMIAMDTGFEPKQSKATLSIMLTDINDNPPTFNQTLFNVFILENSPPGTFVSQIVAKDLDSPKNAIINYSIINGTGENLFYCNTTTGAIYSKQVFDYEKEKSHSLEILAINPNSTLSGSTKVIIHIQGVNEYYPSFSQSVFYYDVPESAKIGSNVGAVKASDLDSGDDGKVYYFLVGSSNDKGFVIDHNTGVLSVSRHLDRETQNRIILTVLAKNAGSIRGNDTDEAQVIISIQDGNDPPEFDQEYYECLVSEGTRPGAKILTVHAVDKDAWPQNNQFSYSVLNNLTKLFRIDSQNGTIETVGYFDRETINYYEIIVGAVDTGSPPQTGSATVKVIITDVNDNGPVLASDNNVGYVSENEPINTSIMVLTATDADQPPNGAPFTYKIVGGPHREFVTLDESSGLLRTARSIDREQTPNLSIVISITDNGSPQITTENLLNVVILDQNDCPSSPRSVNILVYSLKNEYPVGKIADVRPIDPDTTGDYKCYLEHMNNDFAIPEFCDLHINSISKPITTLRVSGNDGKHDSVTNIVKIEYQTIDNNIIENTVFTRIENITSSEFIEYHYSKFINILNATFEENNPLLYSINEVDGGIEVAVAVRGLTKEHVKDALRSKSNSIAQSTRLLIYFDYSPCQRSTCENDGKCSTSLAIAKEPRVTNTEDFIFTSPTILQEFVCTCAEGYAGKKCDKRQDPCAPNPCQYGGTCRRQGISYQCFCPSDREGLECEKPRFDKCNNNPCMNGGSCKQTQDNIGYFCLCRPGYRGNVCELSADSCRPNPCLNGGSCVSLKPGYKCNCPNGLHGRHCEKSSFGFNEYSFMSFPPLDSITNDITLVFSTSKPDSLLLYNYGNQVGGRSDFIAIELIEGKCVFSYGGARSPITSISVSKSDGSSLADGQWYKITAVRNGKVLSLSVASCIDNGDNCQECRPSDKSCYSDNTGTVGTLNFNGNNLLIGGVTSADPLLDRTGQLHTDDFVGCVHSITINGYGLNLSSPISSKAVDPFCNRQGQCTQSSTLCGERSTCLERWTGVMCKCEENDVISPNCFQAFKPVSLTEGAFLEYKITEKHRRMHLLESIYNGTTIWRQQSRIKRSSLIITPAKELSLMFRTMKSNATILLTASNSDFTLVKLINGKLLYSSFLSSSTSTVNMSIDKNVDDGNWHNLTMVIGTKSLKLFLDRQKVGEELDSASVHDFLDPYLTKMYLGGVDREYFSGKIDTLSFSGCLANLTINKELQPFNGTGSIFPEVFHSGHVSFDCDLSGLSAIGVAGPDPLSFGITLVIGFFILLLMAITVSFFVFKLRKQFKSDKDSDSGKDHFQSGLHSESPALNTIPVSSFMSETGDVIRHHMVPPELLSKRYKDQEMGMSETHRPHRPDIIEREVVGKSPPPQRDELNPHMKNMHQHDSVTGDHDMPEHYDLENASSIAPSDIDIVYHYKSYRDGNNLRKMKSHLSPGLPSNMYHKQMRHATGFQSPHSRDSRSAAPPPPPPLESANHMQHQSTPLARLSPSSELSQQLPRILTLRDISGKPLQTALLATSSSGVVSKDCPMHSNSERSLNSPVMSGHSLLVSTVDAVSGVSGGGGRSANMVDDHGHHRRHHQQQQHHRQDDDDDDTGTTTSSDESGNDSFTCSEIEYDNNSVSGEKLSDVIFNKIGSSGGKSASRSSNRDSQRRRRLPLPSPLPPPSSDVVFTLVASDDDGPMYRNVRTPNAASESSSIPVGLGWDYLLNWAPPSNNGMRPIMQPPSTSPYDHDHDRRHVLHHHHGGGGGGGGQSVPDSVAAQATRTGDGSSSRQSPKFPEEYV</sequence>
<dbReference type="PROSITE" id="PS00232">
    <property type="entry name" value="CADHERIN_1"/>
    <property type="match status" value="16"/>
</dbReference>
<dbReference type="SUPFAM" id="SSF49313">
    <property type="entry name" value="Cadherin-like"/>
    <property type="match status" value="34"/>
</dbReference>
<dbReference type="GO" id="GO:0007560">
    <property type="term" value="P:imaginal disc morphogenesis"/>
    <property type="evidence" value="ECO:0007669"/>
    <property type="project" value="UniProtKB-ARBA"/>
</dbReference>
<keyword evidence="6 18" id="KW-0732">Signal</keyword>
<dbReference type="SMART" id="SM00181">
    <property type="entry name" value="EGF"/>
    <property type="match status" value="4"/>
</dbReference>
<dbReference type="Pfam" id="PF25374">
    <property type="entry name" value="Cadherin_FAT4_N"/>
    <property type="match status" value="1"/>
</dbReference>
<keyword evidence="3 15" id="KW-0245">EGF-like domain</keyword>
<dbReference type="GO" id="GO:0007156">
    <property type="term" value="P:homophilic cell adhesion via plasma membrane adhesion molecules"/>
    <property type="evidence" value="ECO:0007669"/>
    <property type="project" value="InterPro"/>
</dbReference>
<feature type="domain" description="Cadherin" evidence="21">
    <location>
        <begin position="1543"/>
        <end position="1637"/>
    </location>
</feature>
<dbReference type="InterPro" id="IPR013320">
    <property type="entry name" value="ConA-like_dom_sf"/>
</dbReference>
<feature type="domain" description="Cadherin" evidence="21">
    <location>
        <begin position="2054"/>
        <end position="2157"/>
    </location>
</feature>
<keyword evidence="11 17" id="KW-0472">Membrane</keyword>
<evidence type="ECO:0000256" key="1">
    <source>
        <dbReference type="ARBA" id="ARBA00004251"/>
    </source>
</evidence>
<dbReference type="Pfam" id="PF00028">
    <property type="entry name" value="Cadherin"/>
    <property type="match status" value="33"/>
</dbReference>
<dbReference type="InterPro" id="IPR020894">
    <property type="entry name" value="Cadherin_CS"/>
</dbReference>
<evidence type="ECO:0000256" key="13">
    <source>
        <dbReference type="ARBA" id="ARBA00023180"/>
    </source>
</evidence>
<dbReference type="FunFam" id="2.60.40.60:FF:000033">
    <property type="entry name" value="FAT atypical cadherin 1"/>
    <property type="match status" value="3"/>
</dbReference>
<feature type="domain" description="EGF-like" evidence="20">
    <location>
        <begin position="3904"/>
        <end position="3942"/>
    </location>
</feature>
<evidence type="ECO:0000256" key="12">
    <source>
        <dbReference type="ARBA" id="ARBA00023157"/>
    </source>
</evidence>
<feature type="compositionally biased region" description="Polar residues" evidence="16">
    <location>
        <begin position="4950"/>
        <end position="4964"/>
    </location>
</feature>
<feature type="region of interest" description="Disordered" evidence="16">
    <location>
        <begin position="4712"/>
        <end position="4731"/>
    </location>
</feature>
<dbReference type="FunFam" id="2.60.40.60:FF:000005">
    <property type="entry name" value="Protocadherin 9"/>
    <property type="match status" value="2"/>
</dbReference>
<accession>A0A5E4M738</accession>
<dbReference type="GO" id="GO:0035332">
    <property type="term" value="P:positive regulation of hippo signaling"/>
    <property type="evidence" value="ECO:0007669"/>
    <property type="project" value="UniProtKB-ARBA"/>
</dbReference>
<dbReference type="EMBL" id="CABPRJ010000017">
    <property type="protein sequence ID" value="VVC25687.1"/>
    <property type="molecule type" value="Genomic_DNA"/>
</dbReference>
<feature type="compositionally biased region" description="Polar residues" evidence="16">
    <location>
        <begin position="4785"/>
        <end position="4802"/>
    </location>
</feature>